<comment type="caution">
    <text evidence="1">The sequence shown here is derived from an EMBL/GenBank/DDBJ whole genome shotgun (WGS) entry which is preliminary data.</text>
</comment>
<accession>A0A7W9F9T8</accession>
<reference evidence="1 2" key="1">
    <citation type="submission" date="2020-08" db="EMBL/GenBank/DDBJ databases">
        <title>Genomic Encyclopedia of Type Strains, Phase IV (KMG-IV): sequencing the most valuable type-strain genomes for metagenomic binning, comparative biology and taxonomic classification.</title>
        <authorList>
            <person name="Goeker M."/>
        </authorList>
    </citation>
    <scope>NUCLEOTIDE SEQUENCE [LARGE SCALE GENOMIC DNA]</scope>
    <source>
        <strain evidence="1 2">DSM 4731</strain>
    </source>
</reference>
<organism evidence="1 2">
    <name type="scientific">Brevundimonas aurantiaca</name>
    <dbReference type="NCBI Taxonomy" id="74316"/>
    <lineage>
        <taxon>Bacteria</taxon>
        <taxon>Pseudomonadati</taxon>
        <taxon>Pseudomonadota</taxon>
        <taxon>Alphaproteobacteria</taxon>
        <taxon>Caulobacterales</taxon>
        <taxon>Caulobacteraceae</taxon>
        <taxon>Brevundimonas</taxon>
    </lineage>
</organism>
<evidence type="ECO:0000313" key="1">
    <source>
        <dbReference type="EMBL" id="MBB5739364.1"/>
    </source>
</evidence>
<evidence type="ECO:0000313" key="2">
    <source>
        <dbReference type="Proteomes" id="UP000527324"/>
    </source>
</evidence>
<keyword evidence="2" id="KW-1185">Reference proteome</keyword>
<name>A0A7W9F9T8_9CAUL</name>
<protein>
    <submittedName>
        <fullName evidence="1">Uncharacterized protein</fullName>
    </submittedName>
</protein>
<gene>
    <name evidence="1" type="ORF">GGQ93_001066</name>
</gene>
<proteinExistence type="predicted"/>
<sequence>MSRALNLLLLGRMVEGRSVRPSATAPFSGVARPASANAEATPMPISTANFMDLVTQWASANVNRIRLVWPLAGGWEAWAQAEIAGHINANVQDAWIEREAYVYPDRARADFLVNNPFENPSSDEIVVEMKCESLRNWAGFIDGLRYDTWKLNGPMRLGLGGARKISLGLFFSPESEEQLAMLTGYEIRYTPHREIGIAFLVA</sequence>
<dbReference type="AlphaFoldDB" id="A0A7W9F9T8"/>
<dbReference type="GeneID" id="88838705"/>
<dbReference type="Proteomes" id="UP000527324">
    <property type="component" value="Unassembled WGS sequence"/>
</dbReference>
<dbReference type="EMBL" id="JACHOQ010000002">
    <property type="protein sequence ID" value="MBB5739364.1"/>
    <property type="molecule type" value="Genomic_DNA"/>
</dbReference>
<dbReference type="RefSeq" id="WP_152950246.1">
    <property type="nucleotide sequence ID" value="NZ_CAJFZS010000003.1"/>
</dbReference>